<dbReference type="EMBL" id="CP112998">
    <property type="protein sequence ID" value="WAC15244.1"/>
    <property type="molecule type" value="Genomic_DNA"/>
</dbReference>
<dbReference type="InterPro" id="IPR050955">
    <property type="entry name" value="Plant_Biomass_Hydrol_Est"/>
</dbReference>
<organism evidence="3 4">
    <name type="scientific">Dyadobacter pollutisoli</name>
    <dbReference type="NCBI Taxonomy" id="2910158"/>
    <lineage>
        <taxon>Bacteria</taxon>
        <taxon>Pseudomonadati</taxon>
        <taxon>Bacteroidota</taxon>
        <taxon>Cytophagia</taxon>
        <taxon>Cytophagales</taxon>
        <taxon>Spirosomataceae</taxon>
        <taxon>Dyadobacter</taxon>
    </lineage>
</organism>
<dbReference type="RefSeq" id="WP_244823113.1">
    <property type="nucleotide sequence ID" value="NZ_CP112998.1"/>
</dbReference>
<dbReference type="InterPro" id="IPR029058">
    <property type="entry name" value="AB_hydrolase_fold"/>
</dbReference>
<accession>A0A9E8NEF2</accession>
<keyword evidence="2" id="KW-0472">Membrane</keyword>
<evidence type="ECO:0000313" key="4">
    <source>
        <dbReference type="Proteomes" id="UP001164653"/>
    </source>
</evidence>
<protein>
    <submittedName>
        <fullName evidence="3">Phospholipase</fullName>
    </submittedName>
</protein>
<evidence type="ECO:0000313" key="3">
    <source>
        <dbReference type="EMBL" id="WAC15244.1"/>
    </source>
</evidence>
<dbReference type="PANTHER" id="PTHR43037">
    <property type="entry name" value="UNNAMED PRODUCT-RELATED"/>
    <property type="match status" value="1"/>
</dbReference>
<dbReference type="SUPFAM" id="SSF53474">
    <property type="entry name" value="alpha/beta-Hydrolases"/>
    <property type="match status" value="1"/>
</dbReference>
<evidence type="ECO:0000256" key="1">
    <source>
        <dbReference type="ARBA" id="ARBA00022729"/>
    </source>
</evidence>
<dbReference type="Proteomes" id="UP001164653">
    <property type="component" value="Chromosome"/>
</dbReference>
<name>A0A9E8NEF2_9BACT</name>
<keyword evidence="2" id="KW-1133">Transmembrane helix</keyword>
<feature type="transmembrane region" description="Helical" evidence="2">
    <location>
        <begin position="12"/>
        <end position="33"/>
    </location>
</feature>
<dbReference type="AlphaFoldDB" id="A0A9E8NEF2"/>
<dbReference type="Gene3D" id="3.40.50.1820">
    <property type="entry name" value="alpha/beta hydrolase"/>
    <property type="match status" value="1"/>
</dbReference>
<feature type="transmembrane region" description="Helical" evidence="2">
    <location>
        <begin position="105"/>
        <end position="127"/>
    </location>
</feature>
<feature type="transmembrane region" description="Helical" evidence="2">
    <location>
        <begin position="134"/>
        <end position="155"/>
    </location>
</feature>
<feature type="transmembrane region" description="Helical" evidence="2">
    <location>
        <begin position="212"/>
        <end position="230"/>
    </location>
</feature>
<keyword evidence="1" id="KW-0732">Signal</keyword>
<reference evidence="3" key="1">
    <citation type="submission" date="2022-11" db="EMBL/GenBank/DDBJ databases">
        <title>Dyadobacter pollutisoli sp. nov., isolated from plastic dumped soil.</title>
        <authorList>
            <person name="Kim J.M."/>
            <person name="Kim K.R."/>
            <person name="Lee J.K."/>
            <person name="Hao L."/>
            <person name="Jeon C.O."/>
        </authorList>
    </citation>
    <scope>NUCLEOTIDE SEQUENCE</scope>
    <source>
        <strain evidence="3">U1</strain>
    </source>
</reference>
<feature type="transmembrane region" description="Helical" evidence="2">
    <location>
        <begin position="75"/>
        <end position="99"/>
    </location>
</feature>
<keyword evidence="4" id="KW-1185">Reference proteome</keyword>
<gene>
    <name evidence="3" type="ORF">ON006_15015</name>
</gene>
<dbReference type="PANTHER" id="PTHR43037:SF1">
    <property type="entry name" value="BLL1128 PROTEIN"/>
    <property type="match status" value="1"/>
</dbReference>
<evidence type="ECO:0000256" key="2">
    <source>
        <dbReference type="SAM" id="Phobius"/>
    </source>
</evidence>
<keyword evidence="2" id="KW-0812">Transmembrane</keyword>
<dbReference type="KEGG" id="dpf:ON006_15015"/>
<feature type="transmembrane region" description="Helical" evidence="2">
    <location>
        <begin position="175"/>
        <end position="191"/>
    </location>
</feature>
<proteinExistence type="predicted"/>
<sequence length="474" mass="52591">MLKSVLSRDFYSFATLFTALLIVSGIFQGIIVLGLGSRTLTVGAFYPWLLVYAFIFVVASFASLQYFWYKSYKAAFVFGLISAVVNLWQYILIYNILLFRSLQQIYIGSCVVLLSVGILSGLSLIFSNANEKPLLKWAGVVSVILGPVLLVTMLWSVNTLDVPFRTLLEKIHRGVSILGVLAPILFLLNLRSESKLLTDTGEKTPPIVWRELAKVLAILGMLFFGTMFAGESVRSGSHRAYVPTPFEKKQAEAFGARNYVNGNGDTLRYRLITPIDYDSTKQYPLVVCLHHGGAHGTDNVRQLTADPAPFLSNDTNREKYPAFIFMPQCPEGYGFGGIDGYPTIDTLVFNAIKSIEKQYLIDAKRRYVIGISGGGYGSWHFISTHPEMFAAAIPICGGGHARYGKALVNMPIWAFHGARDRLAPVSGTREIIHAIEKAGGKPKYSEFAYAGHDIWNDVRDAPGLLDWLFAQKRK</sequence>
<feature type="transmembrane region" description="Helical" evidence="2">
    <location>
        <begin position="45"/>
        <end position="68"/>
    </location>
</feature>